<evidence type="ECO:0000256" key="1">
    <source>
        <dbReference type="SAM" id="Phobius"/>
    </source>
</evidence>
<sequence>MIINIIITLFNLLELAILLEVIISWIPQIRDNKVVSTIHNFVYPMMEPLKTLQDRLIPGLPIDFSPIIAIFILDVLKKLLLGILF</sequence>
<comment type="caution">
    <text evidence="2">The sequence shown here is derived from an EMBL/GenBank/DDBJ whole genome shotgun (WGS) entry which is preliminary data.</text>
</comment>
<keyword evidence="1" id="KW-1133">Transmembrane helix</keyword>
<accession>A0A1S8TTQ0</accession>
<protein>
    <submittedName>
        <fullName evidence="2">YGGT family protein</fullName>
    </submittedName>
</protein>
<dbReference type="EMBL" id="LZZM01000073">
    <property type="protein sequence ID" value="OOM81029.1"/>
    <property type="molecule type" value="Genomic_DNA"/>
</dbReference>
<evidence type="ECO:0000313" key="3">
    <source>
        <dbReference type="Proteomes" id="UP000190890"/>
    </source>
</evidence>
<dbReference type="Proteomes" id="UP000190890">
    <property type="component" value="Unassembled WGS sequence"/>
</dbReference>
<dbReference type="InterPro" id="IPR003425">
    <property type="entry name" value="CCB3/YggT"/>
</dbReference>
<organism evidence="2 3">
    <name type="scientific">Clostridium puniceum</name>
    <dbReference type="NCBI Taxonomy" id="29367"/>
    <lineage>
        <taxon>Bacteria</taxon>
        <taxon>Bacillati</taxon>
        <taxon>Bacillota</taxon>
        <taxon>Clostridia</taxon>
        <taxon>Eubacteriales</taxon>
        <taxon>Clostridiaceae</taxon>
        <taxon>Clostridium</taxon>
    </lineage>
</organism>
<dbReference type="GO" id="GO:0016020">
    <property type="term" value="C:membrane"/>
    <property type="evidence" value="ECO:0007669"/>
    <property type="project" value="InterPro"/>
</dbReference>
<keyword evidence="1" id="KW-0472">Membrane</keyword>
<dbReference type="STRING" id="29367.CLPUN_11890"/>
<proteinExistence type="predicted"/>
<dbReference type="Pfam" id="PF02325">
    <property type="entry name" value="CCB3_YggT"/>
    <property type="match status" value="1"/>
</dbReference>
<dbReference type="AlphaFoldDB" id="A0A1S8TTQ0"/>
<feature type="transmembrane region" description="Helical" evidence="1">
    <location>
        <begin position="7"/>
        <end position="26"/>
    </location>
</feature>
<evidence type="ECO:0000313" key="2">
    <source>
        <dbReference type="EMBL" id="OOM81029.1"/>
    </source>
</evidence>
<name>A0A1S8TTQ0_9CLOT</name>
<keyword evidence="1" id="KW-0812">Transmembrane</keyword>
<gene>
    <name evidence="2" type="ORF">CLPUN_11890</name>
</gene>
<dbReference type="RefSeq" id="WP_077846405.1">
    <property type="nucleotide sequence ID" value="NZ_LZZM01000073.1"/>
</dbReference>
<dbReference type="OrthoDB" id="283553at2"/>
<keyword evidence="3" id="KW-1185">Reference proteome</keyword>
<reference evidence="2 3" key="1">
    <citation type="submission" date="2016-05" db="EMBL/GenBank/DDBJ databases">
        <title>Microbial solvent formation.</title>
        <authorList>
            <person name="Poehlein A."/>
            <person name="Montoya Solano J.D."/>
            <person name="Flitsch S."/>
            <person name="Krabben P."/>
            <person name="Duerre P."/>
            <person name="Daniel R."/>
        </authorList>
    </citation>
    <scope>NUCLEOTIDE SEQUENCE [LARGE SCALE GENOMIC DNA]</scope>
    <source>
        <strain evidence="2 3">DSM 2619</strain>
    </source>
</reference>
<feature type="transmembrane region" description="Helical" evidence="1">
    <location>
        <begin position="56"/>
        <end position="76"/>
    </location>
</feature>